<dbReference type="AlphaFoldDB" id="A0A9W7GDK6"/>
<protein>
    <recommendedName>
        <fullName evidence="6">VWFA domain-containing protein</fullName>
    </recommendedName>
</protein>
<evidence type="ECO:0000259" key="2">
    <source>
        <dbReference type="Pfam" id="PF11443"/>
    </source>
</evidence>
<name>A0A9W7GDK6_9STRA</name>
<dbReference type="InterPro" id="IPR036465">
    <property type="entry name" value="vWFA_dom_sf"/>
</dbReference>
<proteinExistence type="predicted"/>
<dbReference type="InterPro" id="IPR056690">
    <property type="entry name" value="DUF7788"/>
</dbReference>
<feature type="domain" description="DUF7788" evidence="3">
    <location>
        <begin position="454"/>
        <end position="676"/>
    </location>
</feature>
<dbReference type="Pfam" id="PF11443">
    <property type="entry name" value="DUF2828"/>
    <property type="match status" value="1"/>
</dbReference>
<accession>A0A9W7GDK6</accession>
<dbReference type="OrthoDB" id="1149618at2759"/>
<dbReference type="EMBL" id="BRYA01000142">
    <property type="protein sequence ID" value="GMI41051.1"/>
    <property type="molecule type" value="Genomic_DNA"/>
</dbReference>
<dbReference type="InterPro" id="IPR058580">
    <property type="entry name" value="DUF2828"/>
</dbReference>
<dbReference type="Proteomes" id="UP001165065">
    <property type="component" value="Unassembled WGS sequence"/>
</dbReference>
<sequence>MLITPTVSCKNHLKHKKDPNSAFSELRKQKPGWWIQDPGSRSGLDANWTKLAKQHQPDMSTFSSQKRKAPFVEGAVNHVSKDREMGENGQAQITREGLNNELLYLFDKAVRNISFSEVQSCVDSILDAAKTKENIVDAYLLAFQTRWNRGGKGEKLIFFQMMNVLLKRLPETTLTVIPLLPHYGYWKDGLLLLKECAVTNNIASDEDVSKLKEIVYKGFAEQLMKDLAEVPKAREEKRTPTLSFAAKYAPSEKKEFDKLLTCTEPIAKLMFPDIKAKGALIKEYRKALAVLREALDIPEVKECANKFAEIDFNKVTSLCLNRKMKAFLNEKLGRESEMATGKYEETGDRYPKSEDRVAARKHLIDLIVKKGTVKGKQLFPHELVENVQGGRKSTAESLVINAQWKTLREGVVEMAEKRRDEMEKKEMEKDGWEGVEGGGKGGRGKGGMDLGKIICMADVSGSMSGTPMSVSIAMGILLSEVCHEKFRDLVLTFDDNPVFHDLSKCANFTDKVKSLARAPWGGSTNFEGAMQLIADVVRREKLPQEEVPDLMVVSDMQFNQANSSGYYGSVRSPWSTASENIKEMFKKLGEEIHGEPLEAPKIIFWNVRSGTTGMPAAADEEGVICLSGYSPSLMKFVLSGEIEDETVEEMVVDDATGEVKVIKSTVKITPAMQLRKVLDDEGLALVAETIAEKGKLEEEWANMKKK</sequence>
<evidence type="ECO:0000313" key="5">
    <source>
        <dbReference type="Proteomes" id="UP001165065"/>
    </source>
</evidence>
<dbReference type="SUPFAM" id="SSF53300">
    <property type="entry name" value="vWA-like"/>
    <property type="match status" value="1"/>
</dbReference>
<dbReference type="InterPro" id="IPR011205">
    <property type="entry name" value="UCP015417_vWA"/>
</dbReference>
<reference evidence="5" key="1">
    <citation type="journal article" date="2023" name="Commun. Biol.">
        <title>Genome analysis of Parmales, the sister group of diatoms, reveals the evolutionary specialization of diatoms from phago-mixotrophs to photoautotrophs.</title>
        <authorList>
            <person name="Ban H."/>
            <person name="Sato S."/>
            <person name="Yoshikawa S."/>
            <person name="Yamada K."/>
            <person name="Nakamura Y."/>
            <person name="Ichinomiya M."/>
            <person name="Sato N."/>
            <person name="Blanc-Mathieu R."/>
            <person name="Endo H."/>
            <person name="Kuwata A."/>
            <person name="Ogata H."/>
        </authorList>
    </citation>
    <scope>NUCLEOTIDE SEQUENCE [LARGE SCALE GENOMIC DNA]</scope>
</reference>
<organism evidence="4 5">
    <name type="scientific">Triparma columacea</name>
    <dbReference type="NCBI Taxonomy" id="722753"/>
    <lineage>
        <taxon>Eukaryota</taxon>
        <taxon>Sar</taxon>
        <taxon>Stramenopiles</taxon>
        <taxon>Ochrophyta</taxon>
        <taxon>Bolidophyceae</taxon>
        <taxon>Parmales</taxon>
        <taxon>Triparmaceae</taxon>
        <taxon>Triparma</taxon>
    </lineage>
</organism>
<dbReference type="Gene3D" id="3.40.50.410">
    <property type="entry name" value="von Willebrand factor, type A domain"/>
    <property type="match status" value="1"/>
</dbReference>
<feature type="compositionally biased region" description="Gly residues" evidence="1">
    <location>
        <begin position="434"/>
        <end position="443"/>
    </location>
</feature>
<keyword evidence="5" id="KW-1185">Reference proteome</keyword>
<feature type="compositionally biased region" description="Basic and acidic residues" evidence="1">
    <location>
        <begin position="419"/>
        <end position="432"/>
    </location>
</feature>
<dbReference type="PANTHER" id="PTHR31373">
    <property type="entry name" value="OS06G0652100 PROTEIN"/>
    <property type="match status" value="1"/>
</dbReference>
<evidence type="ECO:0000313" key="4">
    <source>
        <dbReference type="EMBL" id="GMI41051.1"/>
    </source>
</evidence>
<evidence type="ECO:0008006" key="6">
    <source>
        <dbReference type="Google" id="ProtNLM"/>
    </source>
</evidence>
<evidence type="ECO:0000259" key="3">
    <source>
        <dbReference type="Pfam" id="PF25043"/>
    </source>
</evidence>
<evidence type="ECO:0000256" key="1">
    <source>
        <dbReference type="SAM" id="MobiDB-lite"/>
    </source>
</evidence>
<dbReference type="PANTHER" id="PTHR31373:SF27">
    <property type="entry name" value="TROVE DOMAIN-CONTAINING PROTEIN"/>
    <property type="match status" value="1"/>
</dbReference>
<comment type="caution">
    <text evidence="4">The sequence shown here is derived from an EMBL/GenBank/DDBJ whole genome shotgun (WGS) entry which is preliminary data.</text>
</comment>
<feature type="domain" description="DUF2828" evidence="2">
    <location>
        <begin position="197"/>
        <end position="330"/>
    </location>
</feature>
<gene>
    <name evidence="4" type="ORF">TrCOL_g12417</name>
</gene>
<dbReference type="Pfam" id="PF25043">
    <property type="entry name" value="DUF7788"/>
    <property type="match status" value="1"/>
</dbReference>
<feature type="region of interest" description="Disordered" evidence="1">
    <location>
        <begin position="419"/>
        <end position="443"/>
    </location>
</feature>